<dbReference type="Proteomes" id="UP000054144">
    <property type="component" value="Unassembled WGS sequence"/>
</dbReference>
<evidence type="ECO:0000256" key="4">
    <source>
        <dbReference type="ARBA" id="ARBA00023002"/>
    </source>
</evidence>
<keyword evidence="3 6" id="KW-0479">Metal-binding</keyword>
<dbReference type="CDD" id="cd11041">
    <property type="entry name" value="CYP503A1-like"/>
    <property type="match status" value="1"/>
</dbReference>
<evidence type="ECO:0000313" key="9">
    <source>
        <dbReference type="Proteomes" id="UP000054144"/>
    </source>
</evidence>
<evidence type="ECO:0000313" key="8">
    <source>
        <dbReference type="EMBL" id="KIY48213.1"/>
    </source>
</evidence>
<comment type="cofactor">
    <cofactor evidence="1 6">
        <name>heme</name>
        <dbReference type="ChEBI" id="CHEBI:30413"/>
    </cofactor>
</comment>
<dbReference type="GO" id="GO:0016705">
    <property type="term" value="F:oxidoreductase activity, acting on paired donors, with incorporation or reduction of molecular oxygen"/>
    <property type="evidence" value="ECO:0007669"/>
    <property type="project" value="InterPro"/>
</dbReference>
<dbReference type="PANTHER" id="PTHR46206">
    <property type="entry name" value="CYTOCHROME P450"/>
    <property type="match status" value="1"/>
</dbReference>
<dbReference type="Pfam" id="PF00067">
    <property type="entry name" value="p450"/>
    <property type="match status" value="1"/>
</dbReference>
<dbReference type="SUPFAM" id="SSF48264">
    <property type="entry name" value="Cytochrome P450"/>
    <property type="match status" value="1"/>
</dbReference>
<gene>
    <name evidence="8" type="ORF">FISHEDRAFT_73778</name>
</gene>
<dbReference type="InterPro" id="IPR002403">
    <property type="entry name" value="Cyt_P450_E_grp-IV"/>
</dbReference>
<evidence type="ECO:0000256" key="7">
    <source>
        <dbReference type="SAM" id="SignalP"/>
    </source>
</evidence>
<dbReference type="InterPro" id="IPR001128">
    <property type="entry name" value="Cyt_P450"/>
</dbReference>
<comment type="similarity">
    <text evidence="2">Belongs to the cytochrome P450 family.</text>
</comment>
<keyword evidence="6" id="KW-0349">Heme</keyword>
<dbReference type="OrthoDB" id="1844152at2759"/>
<keyword evidence="4" id="KW-0560">Oxidoreductase</keyword>
<evidence type="ECO:0000256" key="6">
    <source>
        <dbReference type="PIRSR" id="PIRSR602403-1"/>
    </source>
</evidence>
<feature type="signal peptide" evidence="7">
    <location>
        <begin position="1"/>
        <end position="21"/>
    </location>
</feature>
<dbReference type="InterPro" id="IPR036396">
    <property type="entry name" value="Cyt_P450_sf"/>
</dbReference>
<dbReference type="EMBL" id="KN881851">
    <property type="protein sequence ID" value="KIY48213.1"/>
    <property type="molecule type" value="Genomic_DNA"/>
</dbReference>
<feature type="chain" id="PRO_5002316203" evidence="7">
    <location>
        <begin position="22"/>
        <end position="472"/>
    </location>
</feature>
<evidence type="ECO:0000256" key="3">
    <source>
        <dbReference type="ARBA" id="ARBA00022723"/>
    </source>
</evidence>
<dbReference type="Gene3D" id="1.10.630.10">
    <property type="entry name" value="Cytochrome P450"/>
    <property type="match status" value="1"/>
</dbReference>
<sequence>MSTLALLLGLVFVYTVYLSHGSVKKHRKLSHIPAVGFNSWLGSFISSIDHLFRSRRYMEMGYKQYKDRPYKVPAAGDWFVVVNGELMEEMMTRADYTLGTATFFNPYHIPLVNQLSKQLHELYPALHHEINSALSEYIQVSRNDGMRSCFVSQMGTMIYVIAHAANTALGGTVLSRNKDFIRLCVDHSYEVLKVAVLLNLAPKFARPFIAKRFSNINVMVRKATAHLYRAIPEDNSSQKLEAGFLKSFVEGAPANEAETTGLARRYLAIVFAALHTSTVTLNHALYHLAAHPEYAEILHKEIKPLVANHGWTYESLESMHHLDSFLKESLRLTGVTWMPLQRRAMRDFTFSDGTFIPEGTLLVGTDVAHFDPDVYPDPHIFQPWRFVSSSATGGPIPATQAGPAFLSFGRRKHVCPGRYLAVANIKTIMAHIVLDYDIRFADGKRPQNSVYVTQSLPNLRAKVLFRRHTACA</sequence>
<organism evidence="8 9">
    <name type="scientific">Fistulina hepatica ATCC 64428</name>
    <dbReference type="NCBI Taxonomy" id="1128425"/>
    <lineage>
        <taxon>Eukaryota</taxon>
        <taxon>Fungi</taxon>
        <taxon>Dikarya</taxon>
        <taxon>Basidiomycota</taxon>
        <taxon>Agaricomycotina</taxon>
        <taxon>Agaricomycetes</taxon>
        <taxon>Agaricomycetidae</taxon>
        <taxon>Agaricales</taxon>
        <taxon>Fistulinaceae</taxon>
        <taxon>Fistulina</taxon>
    </lineage>
</organism>
<accession>A0A0D7ABJ4</accession>
<dbReference type="GO" id="GO:0004497">
    <property type="term" value="F:monooxygenase activity"/>
    <property type="evidence" value="ECO:0007669"/>
    <property type="project" value="InterPro"/>
</dbReference>
<protein>
    <submittedName>
        <fullName evidence="8">Cytochrome P450</fullName>
    </submittedName>
</protein>
<feature type="binding site" description="axial binding residue" evidence="6">
    <location>
        <position position="415"/>
    </location>
    <ligand>
        <name>heme</name>
        <dbReference type="ChEBI" id="CHEBI:30413"/>
    </ligand>
    <ligandPart>
        <name>Fe</name>
        <dbReference type="ChEBI" id="CHEBI:18248"/>
    </ligandPart>
</feature>
<name>A0A0D7ABJ4_9AGAR</name>
<dbReference type="AlphaFoldDB" id="A0A0D7ABJ4"/>
<evidence type="ECO:0000256" key="1">
    <source>
        <dbReference type="ARBA" id="ARBA00001971"/>
    </source>
</evidence>
<keyword evidence="7" id="KW-0732">Signal</keyword>
<evidence type="ECO:0000256" key="2">
    <source>
        <dbReference type="ARBA" id="ARBA00010617"/>
    </source>
</evidence>
<dbReference type="PRINTS" id="PR00465">
    <property type="entry name" value="EP450IV"/>
</dbReference>
<keyword evidence="5 6" id="KW-0408">Iron</keyword>
<dbReference type="GO" id="GO:0020037">
    <property type="term" value="F:heme binding"/>
    <property type="evidence" value="ECO:0007669"/>
    <property type="project" value="InterPro"/>
</dbReference>
<reference evidence="8 9" key="1">
    <citation type="journal article" date="2015" name="Fungal Genet. Biol.">
        <title>Evolution of novel wood decay mechanisms in Agaricales revealed by the genome sequences of Fistulina hepatica and Cylindrobasidium torrendii.</title>
        <authorList>
            <person name="Floudas D."/>
            <person name="Held B.W."/>
            <person name="Riley R."/>
            <person name="Nagy L.G."/>
            <person name="Koehler G."/>
            <person name="Ransdell A.S."/>
            <person name="Younus H."/>
            <person name="Chow J."/>
            <person name="Chiniquy J."/>
            <person name="Lipzen A."/>
            <person name="Tritt A."/>
            <person name="Sun H."/>
            <person name="Haridas S."/>
            <person name="LaButti K."/>
            <person name="Ohm R.A."/>
            <person name="Kues U."/>
            <person name="Blanchette R.A."/>
            <person name="Grigoriev I.V."/>
            <person name="Minto R.E."/>
            <person name="Hibbett D.S."/>
        </authorList>
    </citation>
    <scope>NUCLEOTIDE SEQUENCE [LARGE SCALE GENOMIC DNA]</scope>
    <source>
        <strain evidence="8 9">ATCC 64428</strain>
    </source>
</reference>
<keyword evidence="9" id="KW-1185">Reference proteome</keyword>
<dbReference type="GO" id="GO:0005506">
    <property type="term" value="F:iron ion binding"/>
    <property type="evidence" value="ECO:0007669"/>
    <property type="project" value="InterPro"/>
</dbReference>
<proteinExistence type="inferred from homology"/>
<evidence type="ECO:0000256" key="5">
    <source>
        <dbReference type="ARBA" id="ARBA00023004"/>
    </source>
</evidence>